<name>A0A6I9XXG5_9SAUR</name>
<dbReference type="GeneID" id="106539036"/>
<accession>A0A6I9XXG5</accession>
<reference evidence="2 3" key="1">
    <citation type="submission" date="2025-04" db="UniProtKB">
        <authorList>
            <consortium name="RefSeq"/>
        </authorList>
    </citation>
    <scope>IDENTIFICATION</scope>
    <source>
        <tissue evidence="2 3">Skeletal muscle</tissue>
    </source>
</reference>
<protein>
    <submittedName>
        <fullName evidence="2 3">E3 ubiquitin-protein ligase SHPRH-like</fullName>
    </submittedName>
</protein>
<dbReference type="OrthoDB" id="423559at2759"/>
<dbReference type="Proteomes" id="UP000504617">
    <property type="component" value="Unplaced"/>
</dbReference>
<sequence length="219" mass="25103">MSRRRKCAPPMRMNEEKKKQLCWNMHDDQKNDMIDVDVMDEDHPVAGTSSTSAVHIVINDDSVDEDLTHREKNTKSPNFSTVLDEVEDSCHPLLSIAIQLNILILPYQPDSPWKTLLGEFTLQLLPEQHLNGNIQKKGLTLMTAEFSDHLHLLVHENDIIKVDKGEESLPSIYELDVLVESSLNNEIMENLMWLQKKKIIVLYQSSGDTRSVKVVNLYN</sequence>
<evidence type="ECO:0000313" key="2">
    <source>
        <dbReference type="RefSeq" id="XP_013909180.1"/>
    </source>
</evidence>
<evidence type="ECO:0000313" key="1">
    <source>
        <dbReference type="Proteomes" id="UP000504617"/>
    </source>
</evidence>
<proteinExistence type="predicted"/>
<dbReference type="KEGG" id="tsr:106539036"/>
<gene>
    <name evidence="2 3" type="primary">LOC106539036</name>
</gene>
<keyword evidence="1" id="KW-1185">Reference proteome</keyword>
<dbReference type="RefSeq" id="XP_013909181.1">
    <property type="nucleotide sequence ID" value="XM_014053706.1"/>
</dbReference>
<evidence type="ECO:0000313" key="3">
    <source>
        <dbReference type="RefSeq" id="XP_013909181.1"/>
    </source>
</evidence>
<dbReference type="RefSeq" id="XP_013909180.1">
    <property type="nucleotide sequence ID" value="XM_014053705.1"/>
</dbReference>
<organism evidence="1 2">
    <name type="scientific">Thamnophis sirtalis</name>
    <dbReference type="NCBI Taxonomy" id="35019"/>
    <lineage>
        <taxon>Eukaryota</taxon>
        <taxon>Metazoa</taxon>
        <taxon>Chordata</taxon>
        <taxon>Craniata</taxon>
        <taxon>Vertebrata</taxon>
        <taxon>Euteleostomi</taxon>
        <taxon>Lepidosauria</taxon>
        <taxon>Squamata</taxon>
        <taxon>Bifurcata</taxon>
        <taxon>Unidentata</taxon>
        <taxon>Episquamata</taxon>
        <taxon>Toxicofera</taxon>
        <taxon>Serpentes</taxon>
        <taxon>Colubroidea</taxon>
        <taxon>Colubridae</taxon>
        <taxon>Natricinae</taxon>
        <taxon>Thamnophis</taxon>
    </lineage>
</organism>
<dbReference type="AlphaFoldDB" id="A0A6I9XXG5"/>